<evidence type="ECO:0000313" key="2">
    <source>
        <dbReference type="Proteomes" id="UP001157502"/>
    </source>
</evidence>
<organism evidence="1 2">
    <name type="scientific">Dallia pectoralis</name>
    <name type="common">Alaska blackfish</name>
    <dbReference type="NCBI Taxonomy" id="75939"/>
    <lineage>
        <taxon>Eukaryota</taxon>
        <taxon>Metazoa</taxon>
        <taxon>Chordata</taxon>
        <taxon>Craniata</taxon>
        <taxon>Vertebrata</taxon>
        <taxon>Euteleostomi</taxon>
        <taxon>Actinopterygii</taxon>
        <taxon>Neopterygii</taxon>
        <taxon>Teleostei</taxon>
        <taxon>Protacanthopterygii</taxon>
        <taxon>Esociformes</taxon>
        <taxon>Umbridae</taxon>
        <taxon>Dallia</taxon>
    </lineage>
</organism>
<dbReference type="EMBL" id="CM055736">
    <property type="protein sequence ID" value="KAJ8007217.1"/>
    <property type="molecule type" value="Genomic_DNA"/>
</dbReference>
<reference evidence="1" key="1">
    <citation type="submission" date="2021-05" db="EMBL/GenBank/DDBJ databases">
        <authorList>
            <person name="Pan Q."/>
            <person name="Jouanno E."/>
            <person name="Zahm M."/>
            <person name="Klopp C."/>
            <person name="Cabau C."/>
            <person name="Louis A."/>
            <person name="Berthelot C."/>
            <person name="Parey E."/>
            <person name="Roest Crollius H."/>
            <person name="Montfort J."/>
            <person name="Robinson-Rechavi M."/>
            <person name="Bouchez O."/>
            <person name="Lampietro C."/>
            <person name="Lopez Roques C."/>
            <person name="Donnadieu C."/>
            <person name="Postlethwait J."/>
            <person name="Bobe J."/>
            <person name="Dillon D."/>
            <person name="Chandos A."/>
            <person name="von Hippel F."/>
            <person name="Guiguen Y."/>
        </authorList>
    </citation>
    <scope>NUCLEOTIDE SEQUENCE</scope>
    <source>
        <strain evidence="1">YG-Jan2019</strain>
    </source>
</reference>
<accession>A0ACC2GUB6</accession>
<comment type="caution">
    <text evidence="1">The sequence shown here is derived from an EMBL/GenBank/DDBJ whole genome shotgun (WGS) entry which is preliminary data.</text>
</comment>
<proteinExistence type="predicted"/>
<keyword evidence="2" id="KW-1185">Reference proteome</keyword>
<dbReference type="Proteomes" id="UP001157502">
    <property type="component" value="Chromosome 9"/>
</dbReference>
<name>A0ACC2GUB6_DALPE</name>
<protein>
    <submittedName>
        <fullName evidence="1">Uncharacterized protein</fullName>
    </submittedName>
</protein>
<evidence type="ECO:0000313" key="1">
    <source>
        <dbReference type="EMBL" id="KAJ8007217.1"/>
    </source>
</evidence>
<sequence>MGVFFGGSCCCKYLSPPPSGLRTTPGEPEGGWTRVSCDRFFASPDTGKSIQHLTKEDEEEYKTQHLHELRPNSTLSQSPDGTSRDVLVLHRANKSGSVSTVPRINVHRNTSETHTQRAEPHVPRPSPICPDNWGLFCPSRRVI</sequence>
<gene>
    <name evidence="1" type="ORF">DPEC_G00115240</name>
</gene>